<dbReference type="PROSITE" id="PS50994">
    <property type="entry name" value="INTEGRASE"/>
    <property type="match status" value="1"/>
</dbReference>
<sequence>MGDGSNVQGRAKDIGPSSIHCPMLNSTNFTVWSMRMKVMLRLHEVWETIDPGNNDPKKNVMAIALLFQSIPESLILQVGELNTAKELWNAIKSRHLGADRVREARLQTLMNDFDKLHMVDTDSVDDFAGRISGVVSKSASLGEVIEESKMVKKFLKGLPRNKYIQIVASLEQVLDLKNTGFEDIVGRIKAYEERIEEETQQEDQGKLMYANNDQSYQRGRGGFRGRGRGRGGRSRGRGRFNSQNQGGETTQNTQKEKKDKSQVICWRCDKPGHYATTCLEKPIKRQEMNLNETQEADALYVYEVVFLNEDKVIPKNYNTDNGNKSVWYLDNGVSNHMTGNKEFFSFLDEKIHGKVRFGDGSYVDIVGKGTISFVCKTGEERALKEIYYIPELNSNIISLGQATESGCEVLMKGDSLTLRDPYGRLLVRVVRAPNRLYKTPMEISIPKCLLAQDDETTWKWHARLGHVSFGVMNNMVVKEMVIGMPQVLHEKSVCDACLAGKQTRKFFPPKTSFRAAQALELIHGDLCGPISPPTPANNQYVFVLIDDFSRYMWTMLLREKSEAFDRFKRFKEIVEKQTGLAIKTFRTDRGGEFTSAEFNLFCETNGVTRHLTAPYTPQQNGVVERRNRTLMEMTRSMLKAMRIPNYLWGEAVRHSTYLINRVPTKALKSQTPYESFTSKKPNIEHLRIFGCVAYAKINGPHLKKLDERSKSVVNLGTEPGSKAYKLYDPTTRKVIVSRDVIFDEKKGWDWSTTNQTDGEPGMFKLPNEGFIEEAEEYQEEDHPEPEHEPINQGEEQQDNADQGVNQGGDLQPVVTRYGRTITKPRYLDDYALLADQESEKLLLTIDGEPENFYEARDMSEWIEAMEAELNSIARNNTWELVDKPAGIKPIGLKWIFKIKRKADGTVNKYKARIVAKGYVQQQGIDFEEVFAPVARIETIRLLIALAATNGWEIHHLDVKTAFLNGELKELVYVTQPEGFEKRGKENQVYRLYKALYGLRQAPRAWNLKLDQVLKEMNFKKCLREPAVYRKNQANELLIVAIYVDDLFVTGTSLKVIKQFKEDMSKKFEMSGLGKLTYYLGIEVIQGAQGIMIKQEGYAQGILIDSKMETCNLTHVSMDSSLKLSKAEEETEIDATEYRRTIGCLRYLLHTRPDLSFSVRVLSRYMQSPRESHGQAIKHILRYVKGTSGYGIFFKKDGTKRIIGYSDSSHNIDVDDVKSTSGQVFYFGSSPITWTSQKQPTVALSSCEAEFMAATEAAKQAIWLKEMLSEILSEEGERVILRIDNKSAIALTKNLVFHGRSKHILSRYHFIRECVENGQIEVEHVPGTEQKADILTKPLARIKFKEMRSKVGVLEIILPGIHVGIKGENVG</sequence>
<keyword evidence="2" id="KW-0479">Metal-binding</keyword>
<evidence type="ECO:0000256" key="3">
    <source>
        <dbReference type="ARBA" id="ARBA00022750"/>
    </source>
</evidence>
<feature type="domain" description="CCHC-type" evidence="7">
    <location>
        <begin position="265"/>
        <end position="278"/>
    </location>
</feature>
<evidence type="ECO:0000259" key="7">
    <source>
        <dbReference type="PROSITE" id="PS50158"/>
    </source>
</evidence>
<evidence type="ECO:0000256" key="5">
    <source>
        <dbReference type="PROSITE-ProRule" id="PRU00047"/>
    </source>
</evidence>
<evidence type="ECO:0000313" key="10">
    <source>
        <dbReference type="Proteomes" id="UP001558713"/>
    </source>
</evidence>
<dbReference type="Gene3D" id="3.30.420.10">
    <property type="entry name" value="Ribonuclease H-like superfamily/Ribonuclease H"/>
    <property type="match status" value="1"/>
</dbReference>
<keyword evidence="4" id="KW-0378">Hydrolase</keyword>
<dbReference type="GO" id="GO:0004190">
    <property type="term" value="F:aspartic-type endopeptidase activity"/>
    <property type="evidence" value="ECO:0007669"/>
    <property type="project" value="UniProtKB-KW"/>
</dbReference>
<dbReference type="Pfam" id="PF07727">
    <property type="entry name" value="RVT_2"/>
    <property type="match status" value="1"/>
</dbReference>
<dbReference type="Pfam" id="PF13976">
    <property type="entry name" value="gag_pre-integrs"/>
    <property type="match status" value="1"/>
</dbReference>
<dbReference type="Pfam" id="PF14223">
    <property type="entry name" value="Retrotran_gag_2"/>
    <property type="match status" value="1"/>
</dbReference>
<keyword evidence="10" id="KW-1185">Reference proteome</keyword>
<dbReference type="InterPro" id="IPR043502">
    <property type="entry name" value="DNA/RNA_pol_sf"/>
</dbReference>
<dbReference type="EMBL" id="JBANAX010000018">
    <property type="protein sequence ID" value="KAL1225767.1"/>
    <property type="molecule type" value="Genomic_DNA"/>
</dbReference>
<feature type="region of interest" description="Disordered" evidence="6">
    <location>
        <begin position="196"/>
        <end position="256"/>
    </location>
</feature>
<dbReference type="InterPro" id="IPR057670">
    <property type="entry name" value="SH3_retrovirus"/>
</dbReference>
<comment type="caution">
    <text evidence="9">The sequence shown here is derived from an EMBL/GenBank/DDBJ whole genome shotgun (WGS) entry which is preliminary data.</text>
</comment>
<dbReference type="Pfam" id="PF25597">
    <property type="entry name" value="SH3_retrovirus"/>
    <property type="match status" value="1"/>
</dbReference>
<dbReference type="Proteomes" id="UP001558713">
    <property type="component" value="Unassembled WGS sequence"/>
</dbReference>
<dbReference type="InterPro" id="IPR013103">
    <property type="entry name" value="RVT_2"/>
</dbReference>
<dbReference type="InterPro" id="IPR012337">
    <property type="entry name" value="RNaseH-like_sf"/>
</dbReference>
<dbReference type="InterPro" id="IPR039537">
    <property type="entry name" value="Retrotran_Ty1/copia-like"/>
</dbReference>
<dbReference type="InterPro" id="IPR036397">
    <property type="entry name" value="RNaseH_sf"/>
</dbReference>
<evidence type="ECO:0000256" key="6">
    <source>
        <dbReference type="SAM" id="MobiDB-lite"/>
    </source>
</evidence>
<keyword evidence="5" id="KW-0863">Zinc-finger</keyword>
<feature type="compositionally biased region" description="Low complexity" evidence="6">
    <location>
        <begin position="243"/>
        <end position="253"/>
    </location>
</feature>
<protein>
    <submittedName>
        <fullName evidence="9">Retrovirus-related Pol polyprotein from transposon TNT 1-94</fullName>
    </submittedName>
</protein>
<dbReference type="Pfam" id="PF22936">
    <property type="entry name" value="Pol_BBD"/>
    <property type="match status" value="1"/>
</dbReference>
<dbReference type="CDD" id="cd09272">
    <property type="entry name" value="RNase_HI_RT_Ty1"/>
    <property type="match status" value="1"/>
</dbReference>
<evidence type="ECO:0000256" key="1">
    <source>
        <dbReference type="ARBA" id="ARBA00022670"/>
    </source>
</evidence>
<keyword evidence="5" id="KW-0862">Zinc</keyword>
<accession>A0ABD1C8G2</accession>
<keyword evidence="1" id="KW-0645">Protease</keyword>
<evidence type="ECO:0000256" key="2">
    <source>
        <dbReference type="ARBA" id="ARBA00022723"/>
    </source>
</evidence>
<name>A0ABD1C8G2_CARAN</name>
<feature type="compositionally biased region" description="Basic residues" evidence="6">
    <location>
        <begin position="221"/>
        <end position="238"/>
    </location>
</feature>
<organism evidence="9 10">
    <name type="scientific">Cardamine amara subsp. amara</name>
    <dbReference type="NCBI Taxonomy" id="228776"/>
    <lineage>
        <taxon>Eukaryota</taxon>
        <taxon>Viridiplantae</taxon>
        <taxon>Streptophyta</taxon>
        <taxon>Embryophyta</taxon>
        <taxon>Tracheophyta</taxon>
        <taxon>Spermatophyta</taxon>
        <taxon>Magnoliopsida</taxon>
        <taxon>eudicotyledons</taxon>
        <taxon>Gunneridae</taxon>
        <taxon>Pentapetalae</taxon>
        <taxon>rosids</taxon>
        <taxon>malvids</taxon>
        <taxon>Brassicales</taxon>
        <taxon>Brassicaceae</taxon>
        <taxon>Cardamineae</taxon>
        <taxon>Cardamine</taxon>
    </lineage>
</organism>
<dbReference type="SUPFAM" id="SSF56672">
    <property type="entry name" value="DNA/RNA polymerases"/>
    <property type="match status" value="1"/>
</dbReference>
<dbReference type="InterPro" id="IPR001584">
    <property type="entry name" value="Integrase_cat-core"/>
</dbReference>
<evidence type="ECO:0000313" key="9">
    <source>
        <dbReference type="EMBL" id="KAL1225767.1"/>
    </source>
</evidence>
<dbReference type="PROSITE" id="PS50158">
    <property type="entry name" value="ZF_CCHC"/>
    <property type="match status" value="1"/>
</dbReference>
<dbReference type="SUPFAM" id="SSF53098">
    <property type="entry name" value="Ribonuclease H-like"/>
    <property type="match status" value="1"/>
</dbReference>
<dbReference type="PANTHER" id="PTHR42648">
    <property type="entry name" value="TRANSPOSASE, PUTATIVE-RELATED"/>
    <property type="match status" value="1"/>
</dbReference>
<gene>
    <name evidence="9" type="ORF">V5N11_028171</name>
</gene>
<dbReference type="InterPro" id="IPR001878">
    <property type="entry name" value="Znf_CCHC"/>
</dbReference>
<dbReference type="InterPro" id="IPR036875">
    <property type="entry name" value="Znf_CCHC_sf"/>
</dbReference>
<dbReference type="InterPro" id="IPR054722">
    <property type="entry name" value="PolX-like_BBD"/>
</dbReference>
<proteinExistence type="predicted"/>
<dbReference type="PANTHER" id="PTHR42648:SF25">
    <property type="entry name" value="RNA-DIRECTED DNA POLYMERASE"/>
    <property type="match status" value="1"/>
</dbReference>
<dbReference type="InterPro" id="IPR025724">
    <property type="entry name" value="GAG-pre-integrase_dom"/>
</dbReference>
<dbReference type="GO" id="GO:0006508">
    <property type="term" value="P:proteolysis"/>
    <property type="evidence" value="ECO:0007669"/>
    <property type="project" value="UniProtKB-KW"/>
</dbReference>
<keyword evidence="3" id="KW-0064">Aspartyl protease</keyword>
<evidence type="ECO:0000259" key="8">
    <source>
        <dbReference type="PROSITE" id="PS50994"/>
    </source>
</evidence>
<dbReference type="Pfam" id="PF00665">
    <property type="entry name" value="rve"/>
    <property type="match status" value="1"/>
</dbReference>
<dbReference type="SUPFAM" id="SSF57756">
    <property type="entry name" value="Retrovirus zinc finger-like domains"/>
    <property type="match status" value="1"/>
</dbReference>
<feature type="region of interest" description="Disordered" evidence="6">
    <location>
        <begin position="775"/>
        <end position="810"/>
    </location>
</feature>
<reference evidence="9 10" key="1">
    <citation type="submission" date="2024-04" db="EMBL/GenBank/DDBJ databases">
        <title>Genome assembly C_amara_ONT_v2.</title>
        <authorList>
            <person name="Yant L."/>
            <person name="Moore C."/>
            <person name="Slenker M."/>
        </authorList>
    </citation>
    <scope>NUCLEOTIDE SEQUENCE [LARGE SCALE GENOMIC DNA]</scope>
    <source>
        <tissue evidence="9">Leaf</tissue>
    </source>
</reference>
<feature type="domain" description="Integrase catalytic" evidence="8">
    <location>
        <begin position="504"/>
        <end position="680"/>
    </location>
</feature>
<evidence type="ECO:0000256" key="4">
    <source>
        <dbReference type="ARBA" id="ARBA00022801"/>
    </source>
</evidence>
<dbReference type="GO" id="GO:0008270">
    <property type="term" value="F:zinc ion binding"/>
    <property type="evidence" value="ECO:0007669"/>
    <property type="project" value="UniProtKB-KW"/>
</dbReference>